<dbReference type="RefSeq" id="WP_109587453.1">
    <property type="nucleotide sequence ID" value="NZ_QGHD01000010.1"/>
</dbReference>
<dbReference type="EMBL" id="QGHD01000010">
    <property type="protein sequence ID" value="PWL01883.1"/>
    <property type="molecule type" value="Genomic_DNA"/>
</dbReference>
<accession>A0ABX5LMB1</accession>
<sequence length="244" mass="27519">MRRWIWIGLFAICAFADVRVPLPWSAGIWETDANPAKKWEGFRLGLLWTEPMEDVDYEVVGFAAEWGGKRYRLQTVFVSAFLDSIYRSENFELSGALHWNRFSIGAGGTAEIQIVPGEASWARFVGRTGISAELISHISVGAWGIFPSDFEENSYGGEIFWEPSSNFRSGIASLYRKPKGWMFGFMQKMRLGVLEFQGEVVFPGPKIGVGIAFNWEGIGASFGVHRDADYMNSKMAGLFWNREK</sequence>
<organism evidence="1 2">
    <name type="scientific">Hallerella porci</name>
    <dbReference type="NCBI Taxonomy" id="1945871"/>
    <lineage>
        <taxon>Bacteria</taxon>
        <taxon>Pseudomonadati</taxon>
        <taxon>Fibrobacterota</taxon>
        <taxon>Fibrobacteria</taxon>
        <taxon>Fibrobacterales</taxon>
        <taxon>Fibrobacteraceae</taxon>
        <taxon>Hallerella</taxon>
    </lineage>
</organism>
<evidence type="ECO:0000313" key="2">
    <source>
        <dbReference type="Proteomes" id="UP000245523"/>
    </source>
</evidence>
<evidence type="ECO:0000313" key="1">
    <source>
        <dbReference type="EMBL" id="PWL01883.1"/>
    </source>
</evidence>
<gene>
    <name evidence="1" type="ORF">B0H50_11049</name>
</gene>
<proteinExistence type="predicted"/>
<comment type="caution">
    <text evidence="1">The sequence shown here is derived from an EMBL/GenBank/DDBJ whole genome shotgun (WGS) entry which is preliminary data.</text>
</comment>
<dbReference type="Proteomes" id="UP000245523">
    <property type="component" value="Unassembled WGS sequence"/>
</dbReference>
<reference evidence="1 2" key="1">
    <citation type="submission" date="2018-05" db="EMBL/GenBank/DDBJ databases">
        <title>Animal gut microbial communities from fecal samples from Wisconsin, USA.</title>
        <authorList>
            <person name="Neumann A."/>
        </authorList>
    </citation>
    <scope>NUCLEOTIDE SEQUENCE [LARGE SCALE GENOMIC DNA]</scope>
    <source>
        <strain evidence="1 2">UWS4</strain>
    </source>
</reference>
<protein>
    <submittedName>
        <fullName evidence="1">Uncharacterized protein</fullName>
    </submittedName>
</protein>
<name>A0ABX5LMB1_9BACT</name>
<keyword evidence="2" id="KW-1185">Reference proteome</keyword>